<evidence type="ECO:0000256" key="2">
    <source>
        <dbReference type="ARBA" id="ARBA00023125"/>
    </source>
</evidence>
<dbReference type="InterPro" id="IPR032874">
    <property type="entry name" value="DDE_dom"/>
</dbReference>
<accession>I2FJM4</accession>
<dbReference type="InterPro" id="IPR052183">
    <property type="entry name" value="IS_Transposase"/>
</dbReference>
<keyword evidence="3" id="KW-0233">DNA recombination</keyword>
<organism evidence="5">
    <name type="scientific">uncultured microorganism</name>
    <dbReference type="NCBI Taxonomy" id="358574"/>
    <lineage>
        <taxon>unclassified sequences</taxon>
        <taxon>environmental samples</taxon>
    </lineage>
</organism>
<proteinExistence type="predicted"/>
<dbReference type="GO" id="GO:0003677">
    <property type="term" value="F:DNA binding"/>
    <property type="evidence" value="ECO:0007669"/>
    <property type="project" value="UniProtKB-KW"/>
</dbReference>
<name>I2FJM4_9ZZZZ</name>
<dbReference type="GO" id="GO:0032196">
    <property type="term" value="P:transposition"/>
    <property type="evidence" value="ECO:0007669"/>
    <property type="project" value="UniProtKB-KW"/>
</dbReference>
<evidence type="ECO:0000259" key="4">
    <source>
        <dbReference type="Pfam" id="PF13610"/>
    </source>
</evidence>
<evidence type="ECO:0000256" key="3">
    <source>
        <dbReference type="ARBA" id="ARBA00023172"/>
    </source>
</evidence>
<evidence type="ECO:0000256" key="1">
    <source>
        <dbReference type="ARBA" id="ARBA00022578"/>
    </source>
</evidence>
<dbReference type="EMBL" id="AB716321">
    <property type="protein sequence ID" value="BAM15209.2"/>
    <property type="molecule type" value="Genomic_DNA"/>
</dbReference>
<protein>
    <recommendedName>
        <fullName evidence="4">DDE domain-containing protein</fullName>
    </recommendedName>
</protein>
<dbReference type="PANTHER" id="PTHR35528:SF3">
    <property type="entry name" value="BLL1675 PROTEIN"/>
    <property type="match status" value="1"/>
</dbReference>
<dbReference type="Pfam" id="PF13610">
    <property type="entry name" value="DDE_Tnp_IS240"/>
    <property type="match status" value="1"/>
</dbReference>
<keyword evidence="2" id="KW-0238">DNA-binding</keyword>
<dbReference type="NCBIfam" id="NF033587">
    <property type="entry name" value="transpos_IS6"/>
    <property type="match status" value="1"/>
</dbReference>
<dbReference type="InterPro" id="IPR047930">
    <property type="entry name" value="Transpos_IS6"/>
</dbReference>
<dbReference type="PANTHER" id="PTHR35528">
    <property type="entry name" value="BLL1675 PROTEIN"/>
    <property type="match status" value="1"/>
</dbReference>
<keyword evidence="1" id="KW-0815">Transposition</keyword>
<evidence type="ECO:0000313" key="5">
    <source>
        <dbReference type="EMBL" id="BAM15209.2"/>
    </source>
</evidence>
<sequence>MAARGVVVSYETIRQWCKKYGATYCSQLKKNRGQLGDTWYLDEVFIKINGVLHYLWRAVDQDGDEIDILVQKRKNKRAAIRFFKRLLKGQKGIPLKVVTDKLASYSAARKELIPSVEHSTVQYENNRCELSHQPTRQQERQMRNFKSQGQAQRFLSCHGVVNNLFRFGRHLLQAKHYRTLRDRSFSQWMQVSCVQNLA</sequence>
<dbReference type="AlphaFoldDB" id="I2FJM4"/>
<feature type="domain" description="DDE" evidence="4">
    <location>
        <begin position="38"/>
        <end position="166"/>
    </location>
</feature>
<reference evidence="5" key="1">
    <citation type="submission" date="2012-05" db="EMBL/GenBank/DDBJ databases">
        <title>Distribution of dehalogenation activities and characterization of organohalide-responsive genes in marine subsurface sediments of the Nankai Trough plate-subduction zone.</title>
        <authorList>
            <person name="Futagami T."/>
            <person name="Morono Y."/>
            <person name="Terada T."/>
            <person name="Kaksonen A.H."/>
            <person name="Inagaki F."/>
        </authorList>
    </citation>
    <scope>NUCLEOTIDE SEQUENCE</scope>
</reference>
<dbReference type="GO" id="GO:0006310">
    <property type="term" value="P:DNA recombination"/>
    <property type="evidence" value="ECO:0007669"/>
    <property type="project" value="UniProtKB-KW"/>
</dbReference>